<dbReference type="SUPFAM" id="SSF55785">
    <property type="entry name" value="PYP-like sensor domain (PAS domain)"/>
    <property type="match status" value="1"/>
</dbReference>
<dbReference type="InterPro" id="IPR003018">
    <property type="entry name" value="GAF"/>
</dbReference>
<dbReference type="PANTHER" id="PTHR42878">
    <property type="entry name" value="TWO-COMPONENT HISTIDINE KINASE"/>
    <property type="match status" value="1"/>
</dbReference>
<dbReference type="InterPro" id="IPR013656">
    <property type="entry name" value="PAS_4"/>
</dbReference>
<keyword evidence="6" id="KW-0472">Membrane</keyword>
<dbReference type="SUPFAM" id="SSF47384">
    <property type="entry name" value="Homodimeric domain of signal transducing histidine kinase"/>
    <property type="match status" value="1"/>
</dbReference>
<feature type="domain" description="Histidine kinase" evidence="7">
    <location>
        <begin position="601"/>
        <end position="814"/>
    </location>
</feature>
<dbReference type="InterPro" id="IPR036097">
    <property type="entry name" value="HisK_dim/P_sf"/>
</dbReference>
<dbReference type="Pfam" id="PF00512">
    <property type="entry name" value="HisKA"/>
    <property type="match status" value="1"/>
</dbReference>
<evidence type="ECO:0000256" key="6">
    <source>
        <dbReference type="ARBA" id="ARBA00023136"/>
    </source>
</evidence>
<dbReference type="Gene3D" id="3.30.565.10">
    <property type="entry name" value="Histidine kinase-like ATPase, C-terminal domain"/>
    <property type="match status" value="1"/>
</dbReference>
<dbReference type="InterPro" id="IPR029016">
    <property type="entry name" value="GAF-like_dom_sf"/>
</dbReference>
<dbReference type="Gene3D" id="3.30.450.20">
    <property type="entry name" value="PAS domain"/>
    <property type="match status" value="1"/>
</dbReference>
<dbReference type="PANTHER" id="PTHR42878:SF15">
    <property type="entry name" value="BACTERIOPHYTOCHROME"/>
    <property type="match status" value="1"/>
</dbReference>
<dbReference type="Pfam" id="PF02518">
    <property type="entry name" value="HATPase_c"/>
    <property type="match status" value="1"/>
</dbReference>
<evidence type="ECO:0000256" key="4">
    <source>
        <dbReference type="ARBA" id="ARBA00022679"/>
    </source>
</evidence>
<evidence type="ECO:0000256" key="1">
    <source>
        <dbReference type="ARBA" id="ARBA00000085"/>
    </source>
</evidence>
<dbReference type="RefSeq" id="WP_189011717.1">
    <property type="nucleotide sequence ID" value="NZ_BMPP01000025.1"/>
</dbReference>
<dbReference type="Pfam" id="PF13185">
    <property type="entry name" value="GAF_2"/>
    <property type="match status" value="1"/>
</dbReference>
<evidence type="ECO:0000256" key="5">
    <source>
        <dbReference type="ARBA" id="ARBA00022777"/>
    </source>
</evidence>
<dbReference type="InterPro" id="IPR000014">
    <property type="entry name" value="PAS"/>
</dbReference>
<keyword evidence="5" id="KW-0418">Kinase</keyword>
<keyword evidence="4" id="KW-0808">Transferase</keyword>
<dbReference type="Pfam" id="PF08448">
    <property type="entry name" value="PAS_4"/>
    <property type="match status" value="1"/>
</dbReference>
<evidence type="ECO:0000313" key="9">
    <source>
        <dbReference type="EMBL" id="GGK41078.1"/>
    </source>
</evidence>
<dbReference type="SUPFAM" id="SSF55781">
    <property type="entry name" value="GAF domain-like"/>
    <property type="match status" value="2"/>
</dbReference>
<dbReference type="PROSITE" id="PS50109">
    <property type="entry name" value="HIS_KIN"/>
    <property type="match status" value="1"/>
</dbReference>
<dbReference type="CDD" id="cd00082">
    <property type="entry name" value="HisKA"/>
    <property type="match status" value="1"/>
</dbReference>
<dbReference type="InterPro" id="IPR003594">
    <property type="entry name" value="HATPase_dom"/>
</dbReference>
<evidence type="ECO:0000259" key="8">
    <source>
        <dbReference type="PROSITE" id="PS50113"/>
    </source>
</evidence>
<accession>A0ABQ2F4H7</accession>
<dbReference type="SMART" id="SM00388">
    <property type="entry name" value="HisKA"/>
    <property type="match status" value="1"/>
</dbReference>
<dbReference type="InterPro" id="IPR050351">
    <property type="entry name" value="BphY/WalK/GraS-like"/>
</dbReference>
<name>A0ABQ2F4H7_9DEIO</name>
<dbReference type="CDD" id="cd00130">
    <property type="entry name" value="PAS"/>
    <property type="match status" value="1"/>
</dbReference>
<gene>
    <name evidence="9" type="ORF">GCM10008955_38640</name>
</gene>
<dbReference type="EC" id="2.7.13.3" evidence="2"/>
<evidence type="ECO:0000256" key="3">
    <source>
        <dbReference type="ARBA" id="ARBA00022553"/>
    </source>
</evidence>
<protein>
    <recommendedName>
        <fullName evidence="2">histidine kinase</fullName>
        <ecNumber evidence="2">2.7.13.3</ecNumber>
    </recommendedName>
</protein>
<dbReference type="InterPro" id="IPR004358">
    <property type="entry name" value="Sig_transdc_His_kin-like_C"/>
</dbReference>
<dbReference type="InterPro" id="IPR000700">
    <property type="entry name" value="PAS-assoc_C"/>
</dbReference>
<dbReference type="InterPro" id="IPR036890">
    <property type="entry name" value="HATPase_C_sf"/>
</dbReference>
<dbReference type="NCBIfam" id="TIGR00229">
    <property type="entry name" value="sensory_box"/>
    <property type="match status" value="1"/>
</dbReference>
<evidence type="ECO:0000313" key="10">
    <source>
        <dbReference type="Proteomes" id="UP000647587"/>
    </source>
</evidence>
<dbReference type="Gene3D" id="3.30.450.40">
    <property type="match status" value="2"/>
</dbReference>
<comment type="catalytic activity">
    <reaction evidence="1">
        <text>ATP + protein L-histidine = ADP + protein N-phospho-L-histidine.</text>
        <dbReference type="EC" id="2.7.13.3"/>
    </reaction>
</comment>
<dbReference type="SMART" id="SM00387">
    <property type="entry name" value="HATPase_c"/>
    <property type="match status" value="1"/>
</dbReference>
<comment type="caution">
    <text evidence="9">The sequence shown here is derived from an EMBL/GenBank/DDBJ whole genome shotgun (WGS) entry which is preliminary data.</text>
</comment>
<dbReference type="Gene3D" id="1.10.287.130">
    <property type="match status" value="1"/>
</dbReference>
<dbReference type="Proteomes" id="UP000647587">
    <property type="component" value="Unassembled WGS sequence"/>
</dbReference>
<dbReference type="InterPro" id="IPR003661">
    <property type="entry name" value="HisK_dim/P_dom"/>
</dbReference>
<keyword evidence="10" id="KW-1185">Reference proteome</keyword>
<evidence type="ECO:0000259" key="7">
    <source>
        <dbReference type="PROSITE" id="PS50109"/>
    </source>
</evidence>
<keyword evidence="3" id="KW-0597">Phosphoprotein</keyword>
<dbReference type="PRINTS" id="PR00344">
    <property type="entry name" value="BCTRLSENSOR"/>
</dbReference>
<dbReference type="InterPro" id="IPR005467">
    <property type="entry name" value="His_kinase_dom"/>
</dbReference>
<feature type="domain" description="PAC" evidence="8">
    <location>
        <begin position="190"/>
        <end position="247"/>
    </location>
</feature>
<dbReference type="EMBL" id="BMPP01000025">
    <property type="protein sequence ID" value="GGK41078.1"/>
    <property type="molecule type" value="Genomic_DNA"/>
</dbReference>
<organism evidence="9 10">
    <name type="scientific">Deinococcus malanensis</name>
    <dbReference type="NCBI Taxonomy" id="1706855"/>
    <lineage>
        <taxon>Bacteria</taxon>
        <taxon>Thermotogati</taxon>
        <taxon>Deinococcota</taxon>
        <taxon>Deinococci</taxon>
        <taxon>Deinococcales</taxon>
        <taxon>Deinococcaceae</taxon>
        <taxon>Deinococcus</taxon>
    </lineage>
</organism>
<dbReference type="InterPro" id="IPR035965">
    <property type="entry name" value="PAS-like_dom_sf"/>
</dbReference>
<sequence length="814" mass="90365">MLHHPAEEAALLSDVFPHPACTADAQGRSLWGNQAWQALATWDHAGRNPDLMDLLTPEQQRGVSSRLAQRVPFELELQFQSLRKGPGWFRVTGRLQPSAVDGASVWLFTAVNIDDLVQERQHRAQLQSMMDASTSCIKVLDLDSRLLSMNAGGMATMEIDNFDACRNVLWLDFWDGPTRGRVEAALERARRGERTVIEAARATFKGTPKWWEITMSPLYDKQGEVNQLSVVSRDITAAKAAQEAISALDAFVAFSKISSTTTDVLVLARHAVDVLEATLGDVTVAYSTLEDSFWKCQVWSDDLAPELVAVLTAGIPVTAPGYAQALATHEPVFVAGWDAEVQGAARTEDYGAAAFYPCVVDDRPMGLLTMGTRRDGELSERERAVFRSVGRSLTLALERAEIAQRMLDQRNELEARSRALEGFAELTHDLTLQTEPNALLSRSMELVLSLLPGGYAVFYQHHGGRWNAAALVGNVGSGQLQAAVEAGFPVGRTPTLDIPCETKTPWFQERYDPDQDVVAELAQHPHTVATLPVMVNGKVHGIFNVALFEPRSWSAADKAVLTTTVHSLGLALESAQGVVHLAEERRKLEAANEELEAFAYSVSHDLRTPVRHIISFNTLLRKQLAEYTDPKAARYLTVIDDAAHRMNTLIDAMLDLSRTSRLPLRLTPVDLGTLVERVRRELQPDLVERKVQWQVRNLPQVMGDEDTLHQVMENLLSNALKYSRTRDEAVIEIWAQERERDWAVFVNDNGAGFDPRYSNKLFSVFQRLHRHDEFEGVGVGLANVRRIIHRHGGQVMATGSPGQGATFGFTLPKR</sequence>
<evidence type="ECO:0000256" key="2">
    <source>
        <dbReference type="ARBA" id="ARBA00012438"/>
    </source>
</evidence>
<dbReference type="PROSITE" id="PS50113">
    <property type="entry name" value="PAC"/>
    <property type="match status" value="1"/>
</dbReference>
<dbReference type="SUPFAM" id="SSF55874">
    <property type="entry name" value="ATPase domain of HSP90 chaperone/DNA topoisomerase II/histidine kinase"/>
    <property type="match status" value="1"/>
</dbReference>
<reference evidence="10" key="1">
    <citation type="journal article" date="2019" name="Int. J. Syst. Evol. Microbiol.">
        <title>The Global Catalogue of Microorganisms (GCM) 10K type strain sequencing project: providing services to taxonomists for standard genome sequencing and annotation.</title>
        <authorList>
            <consortium name="The Broad Institute Genomics Platform"/>
            <consortium name="The Broad Institute Genome Sequencing Center for Infectious Disease"/>
            <person name="Wu L."/>
            <person name="Ma J."/>
        </authorList>
    </citation>
    <scope>NUCLEOTIDE SEQUENCE [LARGE SCALE GENOMIC DNA]</scope>
    <source>
        <strain evidence="10">JCM 30331</strain>
    </source>
</reference>
<proteinExistence type="predicted"/>